<accession>A0A0L8G7F1</accession>
<keyword evidence="1" id="KW-1133">Transmembrane helix</keyword>
<organism evidence="2">
    <name type="scientific">Octopus bimaculoides</name>
    <name type="common">California two-spotted octopus</name>
    <dbReference type="NCBI Taxonomy" id="37653"/>
    <lineage>
        <taxon>Eukaryota</taxon>
        <taxon>Metazoa</taxon>
        <taxon>Spiralia</taxon>
        <taxon>Lophotrochozoa</taxon>
        <taxon>Mollusca</taxon>
        <taxon>Cephalopoda</taxon>
        <taxon>Coleoidea</taxon>
        <taxon>Octopodiformes</taxon>
        <taxon>Octopoda</taxon>
        <taxon>Incirrata</taxon>
        <taxon>Octopodidae</taxon>
        <taxon>Octopus</taxon>
    </lineage>
</organism>
<dbReference type="EMBL" id="KQ423414">
    <property type="protein sequence ID" value="KOF72961.1"/>
    <property type="molecule type" value="Genomic_DNA"/>
</dbReference>
<protein>
    <recommendedName>
        <fullName evidence="3">Transmembrane protein</fullName>
    </recommendedName>
</protein>
<reference evidence="2" key="1">
    <citation type="submission" date="2015-07" db="EMBL/GenBank/DDBJ databases">
        <title>MeaNS - Measles Nucleotide Surveillance Program.</title>
        <authorList>
            <person name="Tran T."/>
            <person name="Druce J."/>
        </authorList>
    </citation>
    <scope>NUCLEOTIDE SEQUENCE</scope>
    <source>
        <strain evidence="2">UCB-OBI-ISO-001</strain>
        <tissue evidence="2">Gonad</tissue>
    </source>
</reference>
<evidence type="ECO:0000313" key="2">
    <source>
        <dbReference type="EMBL" id="KOF72961.1"/>
    </source>
</evidence>
<name>A0A0L8G7F1_OCTBM</name>
<keyword evidence="1" id="KW-0812">Transmembrane</keyword>
<keyword evidence="1" id="KW-0472">Membrane</keyword>
<proteinExistence type="predicted"/>
<evidence type="ECO:0008006" key="3">
    <source>
        <dbReference type="Google" id="ProtNLM"/>
    </source>
</evidence>
<gene>
    <name evidence="2" type="ORF">OCBIM_22038599mg</name>
</gene>
<dbReference type="AlphaFoldDB" id="A0A0L8G7F1"/>
<sequence>MKMKQFVNTENGNTQQCNTMHMENNIPAAQVKFSLVSVVGCKIFFFSFAYVTVVPLLLVIDAVAQEMFECSALIGKNTV</sequence>
<evidence type="ECO:0000256" key="1">
    <source>
        <dbReference type="SAM" id="Phobius"/>
    </source>
</evidence>
<feature type="transmembrane region" description="Helical" evidence="1">
    <location>
        <begin position="43"/>
        <end position="64"/>
    </location>
</feature>